<dbReference type="HOGENOM" id="CLU_612764_0_0_1"/>
<sequence length="447" mass="49589">MALKKVKPGWQRVLTPKMQLWYHLLFVVGLLTFVFPSTATLLDDILNGLRNGVSCVFCESLLVPMQTLLADDDVCAGTFNLTGPILAHSLRKFSVGGTTSKKFYGSIFGLCTQPLTSYAVPFPKSAPTTSRKFVSQGRKPFQVVHFSDVHIDRQYTLGSEANCTKNICCRNFSDQSGPVKDPAQFFRNSHCDSPPDLADSMLDATREFAPEAKFSIFGGDVTEGATWLVDESEGLQDLGQWNAQMTAKVGYPMYGAIGNHDAAPVNSFPRNNTETTVGSVGFQHSEQWLGGERWIGAIAADQLRHVSGSYTVVVPDISLRYRQIFWLYDTNNMPADPNGILAFMVGQLQAAEDAGQRVWIFGHIPSGKADIFFDQFIIQVGEFSTFTFKDTVIDQYRTGQWCFLVSWRTIEHGQEADDVFGARLLEEEACANINEFACQEKGALKLM</sequence>
<dbReference type="GO" id="GO:0008081">
    <property type="term" value="F:phosphoric diester hydrolase activity"/>
    <property type="evidence" value="ECO:0007669"/>
    <property type="project" value="TreeGrafter"/>
</dbReference>
<dbReference type="GO" id="GO:0005615">
    <property type="term" value="C:extracellular space"/>
    <property type="evidence" value="ECO:0007669"/>
    <property type="project" value="TreeGrafter"/>
</dbReference>
<dbReference type="PANTHER" id="PTHR10340">
    <property type="entry name" value="SPHINGOMYELIN PHOSPHODIESTERASE"/>
    <property type="match status" value="1"/>
</dbReference>
<evidence type="ECO:0000313" key="4">
    <source>
        <dbReference type="EMBL" id="KIJ39784.1"/>
    </source>
</evidence>
<reference evidence="4 5" key="1">
    <citation type="submission" date="2014-06" db="EMBL/GenBank/DDBJ databases">
        <title>Evolutionary Origins and Diversification of the Mycorrhizal Mutualists.</title>
        <authorList>
            <consortium name="DOE Joint Genome Institute"/>
            <consortium name="Mycorrhizal Genomics Consortium"/>
            <person name="Kohler A."/>
            <person name="Kuo A."/>
            <person name="Nagy L.G."/>
            <person name="Floudas D."/>
            <person name="Copeland A."/>
            <person name="Barry K.W."/>
            <person name="Cichocki N."/>
            <person name="Veneault-Fourrey C."/>
            <person name="LaButti K."/>
            <person name="Lindquist E.A."/>
            <person name="Lipzen A."/>
            <person name="Lundell T."/>
            <person name="Morin E."/>
            <person name="Murat C."/>
            <person name="Riley R."/>
            <person name="Ohm R."/>
            <person name="Sun H."/>
            <person name="Tunlid A."/>
            <person name="Henrissat B."/>
            <person name="Grigoriev I.V."/>
            <person name="Hibbett D.S."/>
            <person name="Martin F."/>
        </authorList>
    </citation>
    <scope>NUCLEOTIDE SEQUENCE [LARGE SCALE GENOMIC DNA]</scope>
    <source>
        <strain evidence="4 5">SS14</strain>
    </source>
</reference>
<dbReference type="Proteomes" id="UP000054279">
    <property type="component" value="Unassembled WGS sequence"/>
</dbReference>
<dbReference type="EMBL" id="KN837149">
    <property type="protein sequence ID" value="KIJ39784.1"/>
    <property type="molecule type" value="Genomic_DNA"/>
</dbReference>
<evidence type="ECO:0000313" key="5">
    <source>
        <dbReference type="Proteomes" id="UP000054279"/>
    </source>
</evidence>
<dbReference type="InterPro" id="IPR029052">
    <property type="entry name" value="Metallo-depent_PP-like"/>
</dbReference>
<keyword evidence="1" id="KW-0378">Hydrolase</keyword>
<evidence type="ECO:0000256" key="1">
    <source>
        <dbReference type="ARBA" id="ARBA00022801"/>
    </source>
</evidence>
<keyword evidence="3" id="KW-1133">Transmembrane helix</keyword>
<feature type="transmembrane region" description="Helical" evidence="3">
    <location>
        <begin position="20"/>
        <end position="42"/>
    </location>
</feature>
<evidence type="ECO:0008006" key="6">
    <source>
        <dbReference type="Google" id="ProtNLM"/>
    </source>
</evidence>
<dbReference type="SUPFAM" id="SSF56300">
    <property type="entry name" value="Metallo-dependent phosphatases"/>
    <property type="match status" value="1"/>
</dbReference>
<keyword evidence="2" id="KW-0325">Glycoprotein</keyword>
<dbReference type="OrthoDB" id="3006988at2759"/>
<keyword evidence="3" id="KW-0812">Transmembrane</keyword>
<evidence type="ECO:0000256" key="3">
    <source>
        <dbReference type="SAM" id="Phobius"/>
    </source>
</evidence>
<keyword evidence="5" id="KW-1185">Reference proteome</keyword>
<accession>A0A0C9UY13</accession>
<gene>
    <name evidence="4" type="ORF">M422DRAFT_257381</name>
</gene>
<name>A0A0C9UY13_SPHS4</name>
<evidence type="ECO:0000256" key="2">
    <source>
        <dbReference type="ARBA" id="ARBA00023180"/>
    </source>
</evidence>
<protein>
    <recommendedName>
        <fullName evidence="6">Calcineurin-like phosphoesterase domain-containing protein</fullName>
    </recommendedName>
</protein>
<organism evidence="4 5">
    <name type="scientific">Sphaerobolus stellatus (strain SS14)</name>
    <dbReference type="NCBI Taxonomy" id="990650"/>
    <lineage>
        <taxon>Eukaryota</taxon>
        <taxon>Fungi</taxon>
        <taxon>Dikarya</taxon>
        <taxon>Basidiomycota</taxon>
        <taxon>Agaricomycotina</taxon>
        <taxon>Agaricomycetes</taxon>
        <taxon>Phallomycetidae</taxon>
        <taxon>Geastrales</taxon>
        <taxon>Sphaerobolaceae</taxon>
        <taxon>Sphaerobolus</taxon>
    </lineage>
</organism>
<dbReference type="PANTHER" id="PTHR10340:SF34">
    <property type="entry name" value="SPHINGOMYELIN PHOSPHODIESTERASE"/>
    <property type="match status" value="1"/>
</dbReference>
<dbReference type="AlphaFoldDB" id="A0A0C9UY13"/>
<keyword evidence="3" id="KW-0472">Membrane</keyword>
<proteinExistence type="predicted"/>